<keyword evidence="7" id="KW-1185">Reference proteome</keyword>
<evidence type="ECO:0000313" key="7">
    <source>
        <dbReference type="Proteomes" id="UP000290244"/>
    </source>
</evidence>
<feature type="active site" description="Nucleophile" evidence="4">
    <location>
        <position position="62"/>
    </location>
</feature>
<evidence type="ECO:0000256" key="4">
    <source>
        <dbReference type="PROSITE-ProRule" id="PRU01161"/>
    </source>
</evidence>
<dbReference type="Gene3D" id="3.10.20.310">
    <property type="entry name" value="membrane protein fhac"/>
    <property type="match status" value="1"/>
</dbReference>
<dbReference type="GO" id="GO:0016042">
    <property type="term" value="P:lipid catabolic process"/>
    <property type="evidence" value="ECO:0007669"/>
    <property type="project" value="UniProtKB-UniRule"/>
</dbReference>
<dbReference type="RefSeq" id="WP_130604167.1">
    <property type="nucleotide sequence ID" value="NZ_CP034759.1"/>
</dbReference>
<feature type="short sequence motif" description="GXGXXG" evidence="4">
    <location>
        <begin position="33"/>
        <end position="38"/>
    </location>
</feature>
<dbReference type="AlphaFoldDB" id="A0A4P6PCL9"/>
<feature type="active site" description="Proton acceptor" evidence="4">
    <location>
        <position position="208"/>
    </location>
</feature>
<dbReference type="InterPro" id="IPR002641">
    <property type="entry name" value="PNPLA_dom"/>
</dbReference>
<gene>
    <name evidence="6" type="ORF">EMK97_18070</name>
</gene>
<dbReference type="Proteomes" id="UP000290244">
    <property type="component" value="Chromosome"/>
</dbReference>
<reference evidence="6 7" key="1">
    <citation type="submission" date="2018-12" db="EMBL/GenBank/DDBJ databases">
        <title>Complete genome of Litorilituus sediminis.</title>
        <authorList>
            <person name="Liu A."/>
            <person name="Rong J."/>
        </authorList>
    </citation>
    <scope>NUCLEOTIDE SEQUENCE [LARGE SCALE GENOMIC DNA]</scope>
    <source>
        <strain evidence="6 7">JCM 17549</strain>
    </source>
</reference>
<sequence length="738" mass="80945">MRFISSLLIVVFFICSTNLQAQERKKIGLVLSGGGAKGSAHVGVLKVLEKHNIPVDYIVGTSIGAYVAGMYALGYSAKDIEDIMLNLPWDDGYSDTIPRESLQFMDKQLRDKYNLAIRLGYSEGEFKVPHGLLLGQSAYQLLRQSTDTIEYFDSFDDLAIPYRAVASDIATAQAVILASGSINQAMRASAAVPGIVAAVEIDNKMLVDGGITNNMPIDVVKQMGADIVIAVDIGSSLSEQSELTSTVAVLNQLSTILTNNTSLAQKALLSPERDILIRPAIDDLSTTDWSILPVALELGEKEALNNLAKLTSLSVSKQEFAQYLTDKQQKSARWFKTLPKKVVEIQYKNTSKVPDNIIAQHFDIALGDSISKEALDLAIDRVYALDKFEQVSVEFVDTDEGRILQLYTKEKSWGPNYFDFGFSLQTDFSEHSVTTLNMAYKLTDVTPNGGQWLNELMLGWETAFATEFYQPLDQAQRYYGIARAEYVQEKWERTKKRQTKITNKYGLVKLGTGFNYSFNGIFELGVVGEKGDLSLDTETLGDYDYDSYGGYAKFAYDSLNSINFPTNGGKFTAEVLWREDSYSPLLTSAVDDTSVEITLDWHGAVSVRGHSFLGIASFATVENDTDFTVHVSELGGFLNLSGYREDALIGAHKAFAAIAYQYDLGREVPGGSGLPIYLGASIEAGNVWQINESVKLDDLITSGSLYLGTDTSFGPAVLGLGYASEGESTVFLSLGKNF</sequence>
<dbReference type="Gene3D" id="2.40.160.50">
    <property type="entry name" value="membrane protein fhac: a member of the omp85/tpsb transporter family"/>
    <property type="match status" value="1"/>
</dbReference>
<dbReference type="OrthoDB" id="5290098at2"/>
<dbReference type="Gene3D" id="3.40.1090.10">
    <property type="entry name" value="Cytosolic phospholipase A2 catalytic domain"/>
    <property type="match status" value="2"/>
</dbReference>
<dbReference type="Pfam" id="PF01734">
    <property type="entry name" value="Patatin"/>
    <property type="match status" value="1"/>
</dbReference>
<dbReference type="PROSITE" id="PS51635">
    <property type="entry name" value="PNPLA"/>
    <property type="match status" value="1"/>
</dbReference>
<accession>A0A4P6PCL9</accession>
<dbReference type="PANTHER" id="PTHR14226">
    <property type="entry name" value="NEUROPATHY TARGET ESTERASE/SWISS CHEESE D.MELANOGASTER"/>
    <property type="match status" value="1"/>
</dbReference>
<dbReference type="EMBL" id="CP034759">
    <property type="protein sequence ID" value="QBG37505.1"/>
    <property type="molecule type" value="Genomic_DNA"/>
</dbReference>
<dbReference type="CDD" id="cd07205">
    <property type="entry name" value="Pat_PNPLA6_PNPLA7_NTE1_like"/>
    <property type="match status" value="1"/>
</dbReference>
<keyword evidence="1 4" id="KW-0378">Hydrolase</keyword>
<dbReference type="GO" id="GO:0016787">
    <property type="term" value="F:hydrolase activity"/>
    <property type="evidence" value="ECO:0007669"/>
    <property type="project" value="UniProtKB-UniRule"/>
</dbReference>
<evidence type="ECO:0000313" key="6">
    <source>
        <dbReference type="EMBL" id="QBG37505.1"/>
    </source>
</evidence>
<feature type="short sequence motif" description="GXSXG" evidence="4">
    <location>
        <begin position="60"/>
        <end position="64"/>
    </location>
</feature>
<keyword evidence="3 4" id="KW-0443">Lipid metabolism</keyword>
<proteinExistence type="predicted"/>
<dbReference type="PANTHER" id="PTHR14226:SF29">
    <property type="entry name" value="NEUROPATHY TARGET ESTERASE SWS"/>
    <property type="match status" value="1"/>
</dbReference>
<feature type="domain" description="PNPLA" evidence="5">
    <location>
        <begin position="29"/>
        <end position="221"/>
    </location>
</feature>
<protein>
    <submittedName>
        <fullName evidence="6">Patatin</fullName>
    </submittedName>
</protein>
<keyword evidence="2 4" id="KW-0442">Lipid degradation</keyword>
<organism evidence="6 7">
    <name type="scientific">Litorilituus sediminis</name>
    <dbReference type="NCBI Taxonomy" id="718192"/>
    <lineage>
        <taxon>Bacteria</taxon>
        <taxon>Pseudomonadati</taxon>
        <taxon>Pseudomonadota</taxon>
        <taxon>Gammaproteobacteria</taxon>
        <taxon>Alteromonadales</taxon>
        <taxon>Colwelliaceae</taxon>
        <taxon>Litorilituus</taxon>
    </lineage>
</organism>
<evidence type="ECO:0000259" key="5">
    <source>
        <dbReference type="PROSITE" id="PS51635"/>
    </source>
</evidence>
<evidence type="ECO:0000256" key="1">
    <source>
        <dbReference type="ARBA" id="ARBA00022801"/>
    </source>
</evidence>
<evidence type="ECO:0000256" key="3">
    <source>
        <dbReference type="ARBA" id="ARBA00023098"/>
    </source>
</evidence>
<dbReference type="InterPro" id="IPR050301">
    <property type="entry name" value="NTE"/>
</dbReference>
<dbReference type="KEGG" id="lsd:EMK97_18070"/>
<feature type="short sequence motif" description="DGA/G" evidence="4">
    <location>
        <begin position="208"/>
        <end position="210"/>
    </location>
</feature>
<dbReference type="InterPro" id="IPR016035">
    <property type="entry name" value="Acyl_Trfase/lysoPLipase"/>
</dbReference>
<name>A0A4P6PCL9_9GAMM</name>
<dbReference type="SUPFAM" id="SSF52151">
    <property type="entry name" value="FabD/lysophospholipase-like"/>
    <property type="match status" value="1"/>
</dbReference>
<evidence type="ECO:0000256" key="2">
    <source>
        <dbReference type="ARBA" id="ARBA00022963"/>
    </source>
</evidence>